<sequence length="70" mass="7852">MQAVTYSPGLHQVVRSLKQMDTQDVLNLFKDANWFEAKSLSAAEGQAVMKLFTQSASDYIRKIGAYGPWL</sequence>
<evidence type="ECO:0008006" key="3">
    <source>
        <dbReference type="Google" id="ProtNLM"/>
    </source>
</evidence>
<reference evidence="2" key="1">
    <citation type="journal article" date="2019" name="Int. J. Syst. Evol. Microbiol.">
        <title>The Global Catalogue of Microorganisms (GCM) 10K type strain sequencing project: providing services to taxonomists for standard genome sequencing and annotation.</title>
        <authorList>
            <consortium name="The Broad Institute Genomics Platform"/>
            <consortium name="The Broad Institute Genome Sequencing Center for Infectious Disease"/>
            <person name="Wu L."/>
            <person name="Ma J."/>
        </authorList>
    </citation>
    <scope>NUCLEOTIDE SEQUENCE [LARGE SCALE GENOMIC DNA]</scope>
    <source>
        <strain evidence="2">CCUG 53270</strain>
    </source>
</reference>
<gene>
    <name evidence="1" type="ORF">ACFQ4B_10755</name>
</gene>
<proteinExistence type="predicted"/>
<organism evidence="1 2">
    <name type="scientific">Paenibacillus vulneris</name>
    <dbReference type="NCBI Taxonomy" id="1133364"/>
    <lineage>
        <taxon>Bacteria</taxon>
        <taxon>Bacillati</taxon>
        <taxon>Bacillota</taxon>
        <taxon>Bacilli</taxon>
        <taxon>Bacillales</taxon>
        <taxon>Paenibacillaceae</taxon>
        <taxon>Paenibacillus</taxon>
    </lineage>
</organism>
<evidence type="ECO:0000313" key="1">
    <source>
        <dbReference type="EMBL" id="MFD1220602.1"/>
    </source>
</evidence>
<dbReference type="EMBL" id="JBHTLU010000013">
    <property type="protein sequence ID" value="MFD1220602.1"/>
    <property type="molecule type" value="Genomic_DNA"/>
</dbReference>
<dbReference type="Proteomes" id="UP001597180">
    <property type="component" value="Unassembled WGS sequence"/>
</dbReference>
<comment type="caution">
    <text evidence="1">The sequence shown here is derived from an EMBL/GenBank/DDBJ whole genome shotgun (WGS) entry which is preliminary data.</text>
</comment>
<keyword evidence="2" id="KW-1185">Reference proteome</keyword>
<protein>
    <recommendedName>
        <fullName evidence="3">N-acetyltransferase domain-containing protein</fullName>
    </recommendedName>
</protein>
<dbReference type="RefSeq" id="WP_345587205.1">
    <property type="nucleotide sequence ID" value="NZ_BAABJG010000006.1"/>
</dbReference>
<accession>A0ABW3UHX0</accession>
<name>A0ABW3UHX0_9BACL</name>
<evidence type="ECO:0000313" key="2">
    <source>
        <dbReference type="Proteomes" id="UP001597180"/>
    </source>
</evidence>